<sequence length="104" mass="12272">FFQGSTTYLPRDYYQDDMHIPLSLDLMKQIAIEEIFSGYLIELPSATNSNKVQYKINDSKFINMENRNNDGTFASCYNCKTFDEFVIYRVNKNWKNKIDSTQNN</sequence>
<name>A0A1H9S287_FLAFI</name>
<accession>A0A1H9S287</accession>
<organism evidence="1 2">
    <name type="scientific">Flavobacterium frigoris</name>
    <dbReference type="NCBI Taxonomy" id="229204"/>
    <lineage>
        <taxon>Bacteria</taxon>
        <taxon>Pseudomonadati</taxon>
        <taxon>Bacteroidota</taxon>
        <taxon>Flavobacteriia</taxon>
        <taxon>Flavobacteriales</taxon>
        <taxon>Flavobacteriaceae</taxon>
        <taxon>Flavobacterium</taxon>
    </lineage>
</organism>
<dbReference type="AlphaFoldDB" id="A0A1H9S287"/>
<protein>
    <submittedName>
        <fullName evidence="1">Uncharacterized protein</fullName>
    </submittedName>
</protein>
<dbReference type="EMBL" id="FOFZ01000039">
    <property type="protein sequence ID" value="SER79140.1"/>
    <property type="molecule type" value="Genomic_DNA"/>
</dbReference>
<evidence type="ECO:0000313" key="1">
    <source>
        <dbReference type="EMBL" id="SER79140.1"/>
    </source>
</evidence>
<feature type="non-terminal residue" evidence="1">
    <location>
        <position position="1"/>
    </location>
</feature>
<gene>
    <name evidence="1" type="ORF">SAMN05444355_1391</name>
</gene>
<proteinExistence type="predicted"/>
<dbReference type="Proteomes" id="UP000183658">
    <property type="component" value="Unassembled WGS sequence"/>
</dbReference>
<keyword evidence="2" id="KW-1185">Reference proteome</keyword>
<dbReference type="RefSeq" id="WP_175460314.1">
    <property type="nucleotide sequence ID" value="NZ_FOFZ01000039.1"/>
</dbReference>
<reference evidence="2" key="1">
    <citation type="submission" date="2016-10" db="EMBL/GenBank/DDBJ databases">
        <authorList>
            <person name="Varghese N."/>
            <person name="Submissions S."/>
        </authorList>
    </citation>
    <scope>NUCLEOTIDE SEQUENCE [LARGE SCALE GENOMIC DNA]</scope>
    <source>
        <strain evidence="2">DSM 15719</strain>
    </source>
</reference>
<evidence type="ECO:0000313" key="2">
    <source>
        <dbReference type="Proteomes" id="UP000183658"/>
    </source>
</evidence>